<proteinExistence type="predicted"/>
<evidence type="ECO:0000256" key="4">
    <source>
        <dbReference type="ARBA" id="ARBA00022801"/>
    </source>
</evidence>
<dbReference type="PANTHER" id="PTHR42648:SF18">
    <property type="entry name" value="RETROTRANSPOSON, UNCLASSIFIED-LIKE PROTEIN"/>
    <property type="match status" value="1"/>
</dbReference>
<dbReference type="SMART" id="SM00343">
    <property type="entry name" value="ZnF_C2HC"/>
    <property type="match status" value="2"/>
</dbReference>
<dbReference type="GO" id="GO:0006508">
    <property type="term" value="P:proteolysis"/>
    <property type="evidence" value="ECO:0007669"/>
    <property type="project" value="UniProtKB-KW"/>
</dbReference>
<dbReference type="PANTHER" id="PTHR42648">
    <property type="entry name" value="TRANSPOSASE, PUTATIVE-RELATED"/>
    <property type="match status" value="1"/>
</dbReference>
<dbReference type="Pfam" id="PF07727">
    <property type="entry name" value="RVT_2"/>
    <property type="match status" value="1"/>
</dbReference>
<dbReference type="Pfam" id="PF13976">
    <property type="entry name" value="gag_pre-integrs"/>
    <property type="match status" value="1"/>
</dbReference>
<dbReference type="InterPro" id="IPR036875">
    <property type="entry name" value="Znf_CCHC_sf"/>
</dbReference>
<evidence type="ECO:0000256" key="5">
    <source>
        <dbReference type="SAM" id="MobiDB-lite"/>
    </source>
</evidence>
<dbReference type="GO" id="GO:0015074">
    <property type="term" value="P:DNA integration"/>
    <property type="evidence" value="ECO:0007669"/>
    <property type="project" value="InterPro"/>
</dbReference>
<sequence>MSFTPPPPPVFTGENYHIWVVKMKTYLQAHDLWNVVENDAEPPPLRANPTIAQMKQHAEETAKKPKAMACLQNGVSDVIFTRIMACDSPKQAWDRLKEEFMGSEKTRQQQLINLRRDFENLKMKETESIKQYSDRIMTTVNSIRLLGDDFAESRVVEKVITTLPERFESKISSLEDSRDLTTISLSELMNSLYALEQRRANRQEEHSEGAFQAKARESSNSSQKGKKPWLEKKEKSRRDSSRRSYPSCTHCKRTTHSEKFCWRRPDVQCWKCKQFGHVEKLCRNKGKAPTQQDQAQVVEDVPAQEEHVFSASCLSTTSRAKCSWLVDSGCSHHMAADVSLFKELDRSFSSRIRIGNGSLIEARGKGDVLINSSSGNKLISDVLYVPDIDQNLLSVGQLVKKGYSLIFKNDSCVIKDFLGQETATVPMADKCFMLDVNQLEKKAYLSQTESAGLWHKRLGHVNFKSLDLLNRLGLAKDMTKVEPLEGVCDVCQLGKQARKPFPVDQAWRAREKLELVHSNICGPMKTPSLNGSKYFVLFIDDLTRFCWIFFLKQKSDVLEAFVKFKALAENQVGCRIKALRTDNGGEYLSKRFKRLCEQAGIQHQLTTVYTPQKNGVCERKNKTVMDMARCLLFQSKLPNSFWAEAVNSSVYLLNKLPTHAVKDKTPFEAWHGLKPTVSHLKIFGCVCYVLVPAERRTKLEKRSVPCIFVGYSSDKKGYRVYDPSTRKILVSKDIRFDEERTWNWDGSNACQLEEDSVEGNLELAESEASSGNVDDLPVRGTRSIADVYQRCNVAIVEPSNYEEAARDMNWKRAMEAELDMIQKNQTWDLVKRPEKKKVIGVRWVFRAKFNADGSLNKHKARLVVKGYSQQYGIDFEETFAPVARLDTIKLLLSLAAQKQWRIHQLDVKSAFLNGYLKEEIYAEQPDGFQIQGHEDKVYRLKKALYGLKQAPRAWYDRIDTYLSRLGFEKSLSEPTLFVKKSKEETLLIVSIYVDDLLVTGSKDVIIDEFKAQMQEAFDMTDLGTMTYFLGMEVNQFDRGIFISQQAFALKILDKFGMQNCKPVSTPMAQSEKLSSIGDYKKVDEREYRSLVGCLLYLTATRPDLMHAVSLLARFMHCSNVVHFKAAKRVLRYIRGTLRLGVLFKKEKQLKLVGYSDSDWAGYIDDMRSTSGYFFTLGSSVFCWSSKKQQTVAQSTTEAEYIAAAAAVNQAIWLRKLLCDLNEEQLDATENFVDNQSAVAIAKNPVFHGKTKHFKIKFHFIREAEQSREVSLVNCCSKDQLADILTKPLSTARFEALRISIGVCCIQSKEEC</sequence>
<dbReference type="Gene3D" id="4.10.60.10">
    <property type="entry name" value="Zinc finger, CCHC-type"/>
    <property type="match status" value="1"/>
</dbReference>
<dbReference type="InterPro" id="IPR001584">
    <property type="entry name" value="Integrase_cat-core"/>
</dbReference>
<evidence type="ECO:0000313" key="7">
    <source>
        <dbReference type="EMBL" id="KAG8502105.1"/>
    </source>
</evidence>
<comment type="caution">
    <text evidence="7">The sequence shown here is derived from an EMBL/GenBank/DDBJ whole genome shotgun (WGS) entry which is preliminary data.</text>
</comment>
<dbReference type="InterPro" id="IPR036397">
    <property type="entry name" value="RNaseH_sf"/>
</dbReference>
<dbReference type="InterPro" id="IPR012337">
    <property type="entry name" value="RNaseH-like_sf"/>
</dbReference>
<evidence type="ECO:0000259" key="6">
    <source>
        <dbReference type="PROSITE" id="PS50994"/>
    </source>
</evidence>
<dbReference type="Pfam" id="PF00665">
    <property type="entry name" value="rve"/>
    <property type="match status" value="1"/>
</dbReference>
<keyword evidence="1" id="KW-0645">Protease</keyword>
<dbReference type="InterPro" id="IPR043502">
    <property type="entry name" value="DNA/RNA_pol_sf"/>
</dbReference>
<keyword evidence="2" id="KW-0479">Metal-binding</keyword>
<dbReference type="InterPro" id="IPR025724">
    <property type="entry name" value="GAG-pre-integrase_dom"/>
</dbReference>
<gene>
    <name evidence="7" type="ORF">CXB51_000232</name>
</gene>
<dbReference type="Pfam" id="PF25597">
    <property type="entry name" value="SH3_retrovirus"/>
    <property type="match status" value="1"/>
</dbReference>
<dbReference type="InterPro" id="IPR057670">
    <property type="entry name" value="SH3_retrovirus"/>
</dbReference>
<reference evidence="7 8" key="1">
    <citation type="journal article" date="2021" name="bioRxiv">
        <title>The Gossypium anomalum genome as a resource for cotton improvement and evolutionary analysis of hybrid incompatibility.</title>
        <authorList>
            <person name="Grover C.E."/>
            <person name="Yuan D."/>
            <person name="Arick M.A."/>
            <person name="Miller E.R."/>
            <person name="Hu G."/>
            <person name="Peterson D.G."/>
            <person name="Wendel J.F."/>
            <person name="Udall J.A."/>
        </authorList>
    </citation>
    <scope>NUCLEOTIDE SEQUENCE [LARGE SCALE GENOMIC DNA]</scope>
    <source>
        <strain evidence="7">JFW-Udall</strain>
        <tissue evidence="7">Leaf</tissue>
    </source>
</reference>
<feature type="domain" description="Integrase catalytic" evidence="6">
    <location>
        <begin position="498"/>
        <end position="674"/>
    </location>
</feature>
<dbReference type="GO" id="GO:0004190">
    <property type="term" value="F:aspartic-type endopeptidase activity"/>
    <property type="evidence" value="ECO:0007669"/>
    <property type="project" value="UniProtKB-KW"/>
</dbReference>
<dbReference type="InterPro" id="IPR001878">
    <property type="entry name" value="Znf_CCHC"/>
</dbReference>
<evidence type="ECO:0000256" key="3">
    <source>
        <dbReference type="ARBA" id="ARBA00022750"/>
    </source>
</evidence>
<dbReference type="InterPro" id="IPR013103">
    <property type="entry name" value="RVT_2"/>
</dbReference>
<protein>
    <recommendedName>
        <fullName evidence="6">Integrase catalytic domain-containing protein</fullName>
    </recommendedName>
</protein>
<dbReference type="GO" id="GO:0008270">
    <property type="term" value="F:zinc ion binding"/>
    <property type="evidence" value="ECO:0007669"/>
    <property type="project" value="InterPro"/>
</dbReference>
<dbReference type="InterPro" id="IPR039537">
    <property type="entry name" value="Retrotran_Ty1/copia-like"/>
</dbReference>
<organism evidence="7 8">
    <name type="scientific">Gossypium anomalum</name>
    <dbReference type="NCBI Taxonomy" id="47600"/>
    <lineage>
        <taxon>Eukaryota</taxon>
        <taxon>Viridiplantae</taxon>
        <taxon>Streptophyta</taxon>
        <taxon>Embryophyta</taxon>
        <taxon>Tracheophyta</taxon>
        <taxon>Spermatophyta</taxon>
        <taxon>Magnoliopsida</taxon>
        <taxon>eudicotyledons</taxon>
        <taxon>Gunneridae</taxon>
        <taxon>Pentapetalae</taxon>
        <taxon>rosids</taxon>
        <taxon>malvids</taxon>
        <taxon>Malvales</taxon>
        <taxon>Malvaceae</taxon>
        <taxon>Malvoideae</taxon>
        <taxon>Gossypium</taxon>
    </lineage>
</organism>
<dbReference type="CDD" id="cd09272">
    <property type="entry name" value="RNase_HI_RT_Ty1"/>
    <property type="match status" value="1"/>
</dbReference>
<dbReference type="SUPFAM" id="SSF56672">
    <property type="entry name" value="DNA/RNA polymerases"/>
    <property type="match status" value="1"/>
</dbReference>
<dbReference type="PROSITE" id="PS50994">
    <property type="entry name" value="INTEGRASE"/>
    <property type="match status" value="1"/>
</dbReference>
<keyword evidence="8" id="KW-1185">Reference proteome</keyword>
<evidence type="ECO:0000256" key="1">
    <source>
        <dbReference type="ARBA" id="ARBA00022670"/>
    </source>
</evidence>
<dbReference type="Pfam" id="PF22936">
    <property type="entry name" value="Pol_BBD"/>
    <property type="match status" value="1"/>
</dbReference>
<feature type="compositionally biased region" description="Basic and acidic residues" evidence="5">
    <location>
        <begin position="199"/>
        <end position="208"/>
    </location>
</feature>
<feature type="region of interest" description="Disordered" evidence="5">
    <location>
        <begin position="199"/>
        <end position="250"/>
    </location>
</feature>
<dbReference type="SUPFAM" id="SSF57756">
    <property type="entry name" value="Retrovirus zinc finger-like domains"/>
    <property type="match status" value="1"/>
</dbReference>
<dbReference type="Gene3D" id="3.30.420.10">
    <property type="entry name" value="Ribonuclease H-like superfamily/Ribonuclease H"/>
    <property type="match status" value="1"/>
</dbReference>
<name>A0A8J5ZQC1_9ROSI</name>
<accession>A0A8J5ZQC1</accession>
<dbReference type="InterPro" id="IPR054722">
    <property type="entry name" value="PolX-like_BBD"/>
</dbReference>
<dbReference type="EMBL" id="JAHUZN010000001">
    <property type="protein sequence ID" value="KAG8502105.1"/>
    <property type="molecule type" value="Genomic_DNA"/>
</dbReference>
<dbReference type="SUPFAM" id="SSF53098">
    <property type="entry name" value="Ribonuclease H-like"/>
    <property type="match status" value="1"/>
</dbReference>
<dbReference type="Pfam" id="PF14223">
    <property type="entry name" value="Retrotran_gag_2"/>
    <property type="match status" value="1"/>
</dbReference>
<evidence type="ECO:0000313" key="8">
    <source>
        <dbReference type="Proteomes" id="UP000701853"/>
    </source>
</evidence>
<dbReference type="OrthoDB" id="547913at2759"/>
<dbReference type="Proteomes" id="UP000701853">
    <property type="component" value="Chromosome 1"/>
</dbReference>
<keyword evidence="3" id="KW-0064">Aspartyl protease</keyword>
<dbReference type="GO" id="GO:0003676">
    <property type="term" value="F:nucleic acid binding"/>
    <property type="evidence" value="ECO:0007669"/>
    <property type="project" value="InterPro"/>
</dbReference>
<feature type="compositionally biased region" description="Basic and acidic residues" evidence="5">
    <location>
        <begin position="228"/>
        <end position="242"/>
    </location>
</feature>
<keyword evidence="4" id="KW-0378">Hydrolase</keyword>
<evidence type="ECO:0000256" key="2">
    <source>
        <dbReference type="ARBA" id="ARBA00022723"/>
    </source>
</evidence>